<evidence type="ECO:0000256" key="1">
    <source>
        <dbReference type="ARBA" id="ARBA00004496"/>
    </source>
</evidence>
<dbReference type="PANTHER" id="PTHR43692:SF1">
    <property type="entry name" value="UDP-N-ACETYLMURAMOYLALANINE--D-GLUTAMATE LIGASE"/>
    <property type="match status" value="1"/>
</dbReference>
<dbReference type="GO" id="GO:0005524">
    <property type="term" value="F:ATP binding"/>
    <property type="evidence" value="ECO:0007669"/>
    <property type="project" value="UniProtKB-KW"/>
</dbReference>
<dbReference type="GO" id="GO:0009252">
    <property type="term" value="P:peptidoglycan biosynthetic process"/>
    <property type="evidence" value="ECO:0007669"/>
    <property type="project" value="UniProtKB-UniPathway"/>
</dbReference>
<dbReference type="PANTHER" id="PTHR43692">
    <property type="entry name" value="UDP-N-ACETYLMURAMOYLALANINE--D-GLUTAMATE LIGASE"/>
    <property type="match status" value="1"/>
</dbReference>
<dbReference type="Gene3D" id="3.90.190.20">
    <property type="entry name" value="Mur ligase, C-terminal domain"/>
    <property type="match status" value="1"/>
</dbReference>
<evidence type="ECO:0000259" key="7">
    <source>
        <dbReference type="Pfam" id="PF02875"/>
    </source>
</evidence>
<evidence type="ECO:0000256" key="3">
    <source>
        <dbReference type="ARBA" id="ARBA00022490"/>
    </source>
</evidence>
<dbReference type="InterPro" id="IPR036615">
    <property type="entry name" value="Mur_ligase_C_dom_sf"/>
</dbReference>
<evidence type="ECO:0000256" key="5">
    <source>
        <dbReference type="ARBA" id="ARBA00022741"/>
    </source>
</evidence>
<accession>A0A3B1BN05</accession>
<dbReference type="GO" id="GO:0008360">
    <property type="term" value="P:regulation of cell shape"/>
    <property type="evidence" value="ECO:0007669"/>
    <property type="project" value="InterPro"/>
</dbReference>
<dbReference type="InterPro" id="IPR005762">
    <property type="entry name" value="MurD"/>
</dbReference>
<keyword evidence="5" id="KW-0547">Nucleotide-binding</keyword>
<dbReference type="InterPro" id="IPR013221">
    <property type="entry name" value="Mur_ligase_cen"/>
</dbReference>
<dbReference type="SUPFAM" id="SSF51984">
    <property type="entry name" value="MurCD N-terminal domain"/>
    <property type="match status" value="1"/>
</dbReference>
<dbReference type="GO" id="GO:0051301">
    <property type="term" value="P:cell division"/>
    <property type="evidence" value="ECO:0007669"/>
    <property type="project" value="InterPro"/>
</dbReference>
<dbReference type="Gene3D" id="3.40.1190.10">
    <property type="entry name" value="Mur-like, catalytic domain"/>
    <property type="match status" value="1"/>
</dbReference>
<dbReference type="InterPro" id="IPR004101">
    <property type="entry name" value="Mur_ligase_C"/>
</dbReference>
<dbReference type="SUPFAM" id="SSF53623">
    <property type="entry name" value="MurD-like peptide ligases, catalytic domain"/>
    <property type="match status" value="1"/>
</dbReference>
<comment type="subcellular location">
    <subcellularLocation>
        <location evidence="1">Cytoplasm</location>
    </subcellularLocation>
</comment>
<reference evidence="9" key="1">
    <citation type="submission" date="2018-06" db="EMBL/GenBank/DDBJ databases">
        <authorList>
            <person name="Zhirakovskaya E."/>
        </authorList>
    </citation>
    <scope>NUCLEOTIDE SEQUENCE</scope>
</reference>
<feature type="domain" description="Mur ligase central" evidence="8">
    <location>
        <begin position="127"/>
        <end position="306"/>
    </location>
</feature>
<evidence type="ECO:0000256" key="2">
    <source>
        <dbReference type="ARBA" id="ARBA00004752"/>
    </source>
</evidence>
<dbReference type="Pfam" id="PF02875">
    <property type="entry name" value="Mur_ligase_C"/>
    <property type="match status" value="1"/>
</dbReference>
<dbReference type="AlphaFoldDB" id="A0A3B1BN05"/>
<dbReference type="InterPro" id="IPR036565">
    <property type="entry name" value="Mur-like_cat_sf"/>
</dbReference>
<sequence>MLATENKMTGGNTILDSLRRQRVLIVGLGATGLSCARFLAAQGVEVAVTDSRANPPGLDVLQKELSDTAVFVGGFESGAFERADVLLLSPGVSLREPLVAEARARGVEILGDVELFARLVAAPVIAITGSNGKSTVTTLVGAMAQAAGRHVALGGNIGTPVLDLLNPAKAQLAHDLYVLELSSFQLETTQSLETVAATILNISEDHMDRYASLADYTAAKARIFHGSEVLIVNRDDARVAATLEMLRCGRRLIHFGLQPAAKGDFGVFEQGGENWLCLGDEALMPVADLHLRGQHNLANALAALALGQAAGLPMAAMLETLQHFGGLPHRCQWLGEYRGVGWYNDSKATNVGAAIAAISGVEAEKIVLIAGGQGKGQDFTPLVEPLRQRARAVVLLGEDSGVIEAALQNSFTADALSLRHVQNMAEAVSLAAELAQTGDAVLLSPACASFDMFAGFEQRGEVFMHQVESQLK</sequence>
<dbReference type="HAMAP" id="MF_00639">
    <property type="entry name" value="MurD"/>
    <property type="match status" value="1"/>
</dbReference>
<protein>
    <submittedName>
        <fullName evidence="9">UDP-N-acetylmuramoylalanine--D-glutamate ligase</fullName>
        <ecNumber evidence="9">6.3.2.9</ecNumber>
    </submittedName>
</protein>
<dbReference type="EMBL" id="UOFZ01000006">
    <property type="protein sequence ID" value="VAX11970.1"/>
    <property type="molecule type" value="Genomic_DNA"/>
</dbReference>
<keyword evidence="4 9" id="KW-0436">Ligase</keyword>
<dbReference type="SUPFAM" id="SSF53244">
    <property type="entry name" value="MurD-like peptide ligases, peptide-binding domain"/>
    <property type="match status" value="1"/>
</dbReference>
<organism evidence="9">
    <name type="scientific">hydrothermal vent metagenome</name>
    <dbReference type="NCBI Taxonomy" id="652676"/>
    <lineage>
        <taxon>unclassified sequences</taxon>
        <taxon>metagenomes</taxon>
        <taxon>ecological metagenomes</taxon>
    </lineage>
</organism>
<evidence type="ECO:0000313" key="9">
    <source>
        <dbReference type="EMBL" id="VAX11970.1"/>
    </source>
</evidence>
<comment type="pathway">
    <text evidence="2">Cell wall biogenesis; peptidoglycan biosynthesis.</text>
</comment>
<dbReference type="PROSITE" id="PS51257">
    <property type="entry name" value="PROKAR_LIPOPROTEIN"/>
    <property type="match status" value="1"/>
</dbReference>
<dbReference type="EC" id="6.3.2.9" evidence="9"/>
<proteinExistence type="inferred from homology"/>
<evidence type="ECO:0000256" key="6">
    <source>
        <dbReference type="ARBA" id="ARBA00022840"/>
    </source>
</evidence>
<dbReference type="Pfam" id="PF21799">
    <property type="entry name" value="MurD-like_N"/>
    <property type="match status" value="1"/>
</dbReference>
<dbReference type="Gene3D" id="3.40.50.720">
    <property type="entry name" value="NAD(P)-binding Rossmann-like Domain"/>
    <property type="match status" value="1"/>
</dbReference>
<keyword evidence="3" id="KW-0963">Cytoplasm</keyword>
<evidence type="ECO:0000259" key="8">
    <source>
        <dbReference type="Pfam" id="PF08245"/>
    </source>
</evidence>
<keyword evidence="6" id="KW-0067">ATP-binding</keyword>
<dbReference type="GO" id="GO:0005737">
    <property type="term" value="C:cytoplasm"/>
    <property type="evidence" value="ECO:0007669"/>
    <property type="project" value="UniProtKB-SubCell"/>
</dbReference>
<name>A0A3B1BN05_9ZZZZ</name>
<dbReference type="Pfam" id="PF08245">
    <property type="entry name" value="Mur_ligase_M"/>
    <property type="match status" value="1"/>
</dbReference>
<evidence type="ECO:0000256" key="4">
    <source>
        <dbReference type="ARBA" id="ARBA00022598"/>
    </source>
</evidence>
<dbReference type="UniPathway" id="UPA00219"/>
<dbReference type="NCBIfam" id="TIGR01087">
    <property type="entry name" value="murD"/>
    <property type="match status" value="1"/>
</dbReference>
<dbReference type="GO" id="GO:0008764">
    <property type="term" value="F:UDP-N-acetylmuramoylalanine-D-glutamate ligase activity"/>
    <property type="evidence" value="ECO:0007669"/>
    <property type="project" value="UniProtKB-EC"/>
</dbReference>
<feature type="domain" description="Mur ligase C-terminal" evidence="7">
    <location>
        <begin position="329"/>
        <end position="447"/>
    </location>
</feature>
<gene>
    <name evidence="9" type="ORF">MNBD_GAMMA24-2495</name>
</gene>